<name>A0A382EHR2_9ZZZZ</name>
<sequence>MNLNIGDIVTLNIGKIAHGGHFISRHNNQVVFVRHGISGEIAKVKITSINSKLAFGDAVEILKISKDRVKPPCKYSKPGGCGGCDFQHISPKIQKKLKKNIIQDQFNRITKIDIDPDIISTEPATGLHWRSRLDLAISNNGKTGLYSHRSSKIIEIDECLIAVEKINHSEVFSKHWNVEGKLSVSVSSENEINVNQLGKNISGSHELKEVVEDNTYIVSPQSFWQSHKNAPRLLLEQVIKYADITLGDKICDLYGGVGLFTSPMSKLTGEEGEVHLIERDNDCIKDAKKMFQSKKNIIIHHGKVEQKLGRVKNIDIVILDPPRNGVSKQVINQIIEKKPKSIVYVSCDPASLARDTRILLDNNYILNSIIGLDLFPMTHHIECVASFKIE</sequence>
<dbReference type="CDD" id="cd02440">
    <property type="entry name" value="AdoMet_MTases"/>
    <property type="match status" value="1"/>
</dbReference>
<proteinExistence type="predicted"/>
<evidence type="ECO:0000256" key="3">
    <source>
        <dbReference type="ARBA" id="ARBA00022691"/>
    </source>
</evidence>
<dbReference type="PROSITE" id="PS01231">
    <property type="entry name" value="TRMA_2"/>
    <property type="match status" value="1"/>
</dbReference>
<feature type="domain" description="TRAM" evidence="4">
    <location>
        <begin position="2"/>
        <end position="60"/>
    </location>
</feature>
<dbReference type="PANTHER" id="PTHR11061:SF30">
    <property type="entry name" value="TRNA (URACIL(54)-C(5))-METHYLTRANSFERASE"/>
    <property type="match status" value="1"/>
</dbReference>
<dbReference type="Gene3D" id="2.40.50.140">
    <property type="entry name" value="Nucleic acid-binding proteins"/>
    <property type="match status" value="1"/>
</dbReference>
<dbReference type="EMBL" id="UINC01044456">
    <property type="protein sequence ID" value="SVB49949.1"/>
    <property type="molecule type" value="Genomic_DNA"/>
</dbReference>
<dbReference type="SUPFAM" id="SSF53335">
    <property type="entry name" value="S-adenosyl-L-methionine-dependent methyltransferases"/>
    <property type="match status" value="1"/>
</dbReference>
<dbReference type="SUPFAM" id="SSF50249">
    <property type="entry name" value="Nucleic acid-binding proteins"/>
    <property type="match status" value="1"/>
</dbReference>
<keyword evidence="1" id="KW-0489">Methyltransferase</keyword>
<evidence type="ECO:0000259" key="4">
    <source>
        <dbReference type="PROSITE" id="PS50926"/>
    </source>
</evidence>
<keyword evidence="2" id="KW-0808">Transferase</keyword>
<dbReference type="Gene3D" id="2.40.50.1070">
    <property type="match status" value="2"/>
</dbReference>
<dbReference type="GO" id="GO:0070041">
    <property type="term" value="F:rRNA (uridine-C5-)-methyltransferase activity"/>
    <property type="evidence" value="ECO:0007669"/>
    <property type="project" value="TreeGrafter"/>
</dbReference>
<dbReference type="InterPro" id="IPR029063">
    <property type="entry name" value="SAM-dependent_MTases_sf"/>
</dbReference>
<dbReference type="Pfam" id="PF05958">
    <property type="entry name" value="tRNA_U5-meth_tr"/>
    <property type="match status" value="1"/>
</dbReference>
<dbReference type="Gene3D" id="3.40.50.150">
    <property type="entry name" value="Vaccinia Virus protein VP39"/>
    <property type="match status" value="2"/>
</dbReference>
<dbReference type="Pfam" id="PF01938">
    <property type="entry name" value="TRAM"/>
    <property type="match status" value="1"/>
</dbReference>
<gene>
    <name evidence="5" type="ORF">METZ01_LOCUS202803</name>
</gene>
<dbReference type="GO" id="GO:0070475">
    <property type="term" value="P:rRNA base methylation"/>
    <property type="evidence" value="ECO:0007669"/>
    <property type="project" value="TreeGrafter"/>
</dbReference>
<dbReference type="InterPro" id="IPR030390">
    <property type="entry name" value="MeTrfase_TrmA_AS"/>
</dbReference>
<dbReference type="PROSITE" id="PS51687">
    <property type="entry name" value="SAM_MT_RNA_M5U"/>
    <property type="match status" value="1"/>
</dbReference>
<reference evidence="5" key="1">
    <citation type="submission" date="2018-05" db="EMBL/GenBank/DDBJ databases">
        <authorList>
            <person name="Lanie J.A."/>
            <person name="Ng W.-L."/>
            <person name="Kazmierczak K.M."/>
            <person name="Andrzejewski T.M."/>
            <person name="Davidsen T.M."/>
            <person name="Wayne K.J."/>
            <person name="Tettelin H."/>
            <person name="Glass J.I."/>
            <person name="Rusch D."/>
            <person name="Podicherti R."/>
            <person name="Tsui H.-C.T."/>
            <person name="Winkler M.E."/>
        </authorList>
    </citation>
    <scope>NUCLEOTIDE SEQUENCE</scope>
</reference>
<evidence type="ECO:0000256" key="2">
    <source>
        <dbReference type="ARBA" id="ARBA00022679"/>
    </source>
</evidence>
<evidence type="ECO:0000313" key="5">
    <source>
        <dbReference type="EMBL" id="SVB49949.1"/>
    </source>
</evidence>
<dbReference type="PROSITE" id="PS01230">
    <property type="entry name" value="TRMA_1"/>
    <property type="match status" value="1"/>
</dbReference>
<organism evidence="5">
    <name type="scientific">marine metagenome</name>
    <dbReference type="NCBI Taxonomy" id="408172"/>
    <lineage>
        <taxon>unclassified sequences</taxon>
        <taxon>metagenomes</taxon>
        <taxon>ecological metagenomes</taxon>
    </lineage>
</organism>
<dbReference type="InterPro" id="IPR002792">
    <property type="entry name" value="TRAM_dom"/>
</dbReference>
<dbReference type="InterPro" id="IPR010280">
    <property type="entry name" value="U5_MeTrfase_fam"/>
</dbReference>
<keyword evidence="3" id="KW-0949">S-adenosyl-L-methionine</keyword>
<dbReference type="InterPro" id="IPR030391">
    <property type="entry name" value="MeTrfase_TrmA_CS"/>
</dbReference>
<dbReference type="AlphaFoldDB" id="A0A382EHR2"/>
<dbReference type="PROSITE" id="PS50926">
    <property type="entry name" value="TRAM"/>
    <property type="match status" value="1"/>
</dbReference>
<dbReference type="InterPro" id="IPR012340">
    <property type="entry name" value="NA-bd_OB-fold"/>
</dbReference>
<protein>
    <recommendedName>
        <fullName evidence="4">TRAM domain-containing protein</fullName>
    </recommendedName>
</protein>
<dbReference type="PANTHER" id="PTHR11061">
    <property type="entry name" value="RNA M5U METHYLTRANSFERASE"/>
    <property type="match status" value="1"/>
</dbReference>
<accession>A0A382EHR2</accession>
<evidence type="ECO:0000256" key="1">
    <source>
        <dbReference type="ARBA" id="ARBA00022603"/>
    </source>
</evidence>